<dbReference type="Proteomes" id="UP001431429">
    <property type="component" value="Unassembled WGS sequence"/>
</dbReference>
<reference evidence="1" key="1">
    <citation type="submission" date="2022-06" db="EMBL/GenBank/DDBJ databases">
        <title>Genome public.</title>
        <authorList>
            <person name="Sun Q."/>
        </authorList>
    </citation>
    <scope>NUCLEOTIDE SEQUENCE</scope>
    <source>
        <strain evidence="1">CWNU-1</strain>
    </source>
</reference>
<dbReference type="SUPFAM" id="SSF52540">
    <property type="entry name" value="P-loop containing nucleoside triphosphate hydrolases"/>
    <property type="match status" value="1"/>
</dbReference>
<evidence type="ECO:0008006" key="3">
    <source>
        <dbReference type="Google" id="ProtNLM"/>
    </source>
</evidence>
<dbReference type="PANTHER" id="PTHR10039">
    <property type="entry name" value="AMELOGENIN"/>
    <property type="match status" value="1"/>
</dbReference>
<dbReference type="EMBL" id="JAMQAW010000025">
    <property type="protein sequence ID" value="MCM2390522.1"/>
    <property type="molecule type" value="Genomic_DNA"/>
</dbReference>
<evidence type="ECO:0000313" key="2">
    <source>
        <dbReference type="Proteomes" id="UP001431429"/>
    </source>
</evidence>
<gene>
    <name evidence="1" type="ORF">NBG84_19850</name>
</gene>
<proteinExistence type="predicted"/>
<dbReference type="InterPro" id="IPR027417">
    <property type="entry name" value="P-loop_NTPase"/>
</dbReference>
<protein>
    <recommendedName>
        <fullName evidence="3">ATP-binding protein</fullName>
    </recommendedName>
</protein>
<keyword evidence="2" id="KW-1185">Reference proteome</keyword>
<name>A0ABT0UPI2_9ACTN</name>
<organism evidence="1 2">
    <name type="scientific">Streptomyces albipurpureus</name>
    <dbReference type="NCBI Taxonomy" id="2897419"/>
    <lineage>
        <taxon>Bacteria</taxon>
        <taxon>Bacillati</taxon>
        <taxon>Actinomycetota</taxon>
        <taxon>Actinomycetes</taxon>
        <taxon>Kitasatosporales</taxon>
        <taxon>Streptomycetaceae</taxon>
        <taxon>Streptomyces</taxon>
    </lineage>
</organism>
<accession>A0ABT0UPI2</accession>
<dbReference type="RefSeq" id="WP_250920864.1">
    <property type="nucleotide sequence ID" value="NZ_JAMQAW010000025.1"/>
</dbReference>
<sequence length="890" mass="97124">MTGPAAQAAAGTHDRTVGELLQWDVVERHLAEPFIERPWLARRVERHFADAQTRFVFVEGDAGLGKSTLAAWLTTRHRVSPRYFIRADSLMPHSAFNAVELLMSIGYQLTALRPDLFASEEPYIEVVMDVGTAGAGSQVTGARLKHLAVNPFRRMAQMIRVRQRVDRLEGELTGIEVERLTADPRLLDPAHLQELALLTPARKLRQLDPPAQIVLIIDALDEADQQLASGYSVSDWLANCPALPDNVRVVVTTRPHDGLRTVLRRQHGRARHEILLATDAEAVRDVSAYADQVARDQALVAAVARCGVALGDAARSAAVHAAGNFLYIVSWHRALSVSVEDGRAEDITALADLSVLPAGHLDQLYGFLLDQARRRAGATAWPLIHLRLLGTLAVAREPLTERQLFSWSGVADDGTAGGALHGLRQLLAGGARPGTRTLFHTSIGRFLHSAPQTGSYYVDPVEQHRRIADQLIAAHGHDWLGCPDTYALDHVAAHLIASLTSSDTDRADQLQCAESLTHLFEDQGYITRRTQGATHLLLADALAASHALGRFPTGYRDRLAHAIAVEAVTGEGGGSASPLRADALHATLAYRDDAVSFYDAVLAHATRADFVTAALVGSGDTDAAAVTGPVLAAFLDLRAGRLRRAGEVELAEELMREAAADASVSPRTQARRLYDQGYSAFLRGAPAEAHMALLRSADAAREADDEVGHYVARLIADQIAYYQGQLGALDYERELLDGLRVLQEADRSPGTLAERWLMNCQALLFDLAVLEGDRQAAEELWPALRDDAWVDRAVGPLYRTRWRARLALLREEWARACTEYETLLGPNVLTENPVRGSEGIARDLLDYGLALHGAGRPEDARQAWHQALSSPDTTAAWPWKPRARALLGED</sequence>
<dbReference type="PANTHER" id="PTHR10039:SF14">
    <property type="entry name" value="NACHT DOMAIN-CONTAINING PROTEIN"/>
    <property type="match status" value="1"/>
</dbReference>
<dbReference type="Gene3D" id="3.40.50.300">
    <property type="entry name" value="P-loop containing nucleotide triphosphate hydrolases"/>
    <property type="match status" value="1"/>
</dbReference>
<evidence type="ECO:0000313" key="1">
    <source>
        <dbReference type="EMBL" id="MCM2390522.1"/>
    </source>
</evidence>
<comment type="caution">
    <text evidence="1">The sequence shown here is derived from an EMBL/GenBank/DDBJ whole genome shotgun (WGS) entry which is preliminary data.</text>
</comment>